<dbReference type="SUPFAM" id="SSF51735">
    <property type="entry name" value="NAD(P)-binding Rossmann-fold domains"/>
    <property type="match status" value="1"/>
</dbReference>
<protein>
    <submittedName>
        <fullName evidence="3">SDR family oxidoreductase</fullName>
    </submittedName>
</protein>
<dbReference type="InterPro" id="IPR036291">
    <property type="entry name" value="NAD(P)-bd_dom_sf"/>
</dbReference>
<dbReference type="Gene3D" id="3.40.50.720">
    <property type="entry name" value="NAD(P)-binding Rossmann-like Domain"/>
    <property type="match status" value="1"/>
</dbReference>
<proteinExistence type="inferred from homology"/>
<sequence>MYPDLKNKVALITGATKGIGRGIAEKYASLGMSLVLNYSSDESAARELEQVMQKYDVDYLLVKANVSDVSDIHDLYQNAISHFGRLDVVVANAGIELVQTPFLESTEQQFDKVYNLNVKGSFFVMQEAAKHVVDGGKIILISSTISIHPEEGASIYSSSKAAGKVLVEVLAKELGHRKITVNSIMPGVIDQAGVITNLPEEIKNIMREASPLKRLGTAEDIARVAAFLASSESMYINAHHIAVNGGSAF</sequence>
<dbReference type="Proteomes" id="UP001610063">
    <property type="component" value="Unassembled WGS sequence"/>
</dbReference>
<dbReference type="RefSeq" id="WP_395417130.1">
    <property type="nucleotide sequence ID" value="NZ_JBIPKE010000015.1"/>
</dbReference>
<reference evidence="3 4" key="1">
    <citation type="journal article" date="2013" name="Int. J. Syst. Evol. Microbiol.">
        <title>Marinoscillum luteum sp. nov., isolated from marine sediment.</title>
        <authorList>
            <person name="Cha I.T."/>
            <person name="Park S.J."/>
            <person name="Kim S.J."/>
            <person name="Kim J.G."/>
            <person name="Jung M.Y."/>
            <person name="Shin K.S."/>
            <person name="Kwon K.K."/>
            <person name="Yang S.H."/>
            <person name="Seo Y.S."/>
            <person name="Rhee S.K."/>
        </authorList>
    </citation>
    <scope>NUCLEOTIDE SEQUENCE [LARGE SCALE GENOMIC DNA]</scope>
    <source>
        <strain evidence="3 4">KCTC 23939</strain>
    </source>
</reference>
<dbReference type="PRINTS" id="PR00081">
    <property type="entry name" value="GDHRDH"/>
</dbReference>
<dbReference type="InterPro" id="IPR020904">
    <property type="entry name" value="Sc_DH/Rdtase_CS"/>
</dbReference>
<keyword evidence="2" id="KW-0560">Oxidoreductase</keyword>
<dbReference type="Pfam" id="PF13561">
    <property type="entry name" value="adh_short_C2"/>
    <property type="match status" value="1"/>
</dbReference>
<evidence type="ECO:0000313" key="3">
    <source>
        <dbReference type="EMBL" id="MFH6983581.1"/>
    </source>
</evidence>
<dbReference type="PROSITE" id="PS00061">
    <property type="entry name" value="ADH_SHORT"/>
    <property type="match status" value="1"/>
</dbReference>
<evidence type="ECO:0000313" key="4">
    <source>
        <dbReference type="Proteomes" id="UP001610063"/>
    </source>
</evidence>
<keyword evidence="4" id="KW-1185">Reference proteome</keyword>
<comment type="caution">
    <text evidence="3">The sequence shown here is derived from an EMBL/GenBank/DDBJ whole genome shotgun (WGS) entry which is preliminary data.</text>
</comment>
<evidence type="ECO:0000256" key="2">
    <source>
        <dbReference type="ARBA" id="ARBA00023002"/>
    </source>
</evidence>
<name>A0ABW7N7J3_9BACT</name>
<dbReference type="EMBL" id="JBIPKE010000015">
    <property type="protein sequence ID" value="MFH6983581.1"/>
    <property type="molecule type" value="Genomic_DNA"/>
</dbReference>
<evidence type="ECO:0000256" key="1">
    <source>
        <dbReference type="ARBA" id="ARBA00006484"/>
    </source>
</evidence>
<dbReference type="PRINTS" id="PR00080">
    <property type="entry name" value="SDRFAMILY"/>
</dbReference>
<organism evidence="3 4">
    <name type="scientific">Marinoscillum luteum</name>
    <dbReference type="NCBI Taxonomy" id="861051"/>
    <lineage>
        <taxon>Bacteria</taxon>
        <taxon>Pseudomonadati</taxon>
        <taxon>Bacteroidota</taxon>
        <taxon>Cytophagia</taxon>
        <taxon>Cytophagales</taxon>
        <taxon>Reichenbachiellaceae</taxon>
        <taxon>Marinoscillum</taxon>
    </lineage>
</organism>
<accession>A0ABW7N7J3</accession>
<comment type="similarity">
    <text evidence="1">Belongs to the short-chain dehydrogenases/reductases (SDR) family.</text>
</comment>
<dbReference type="PANTHER" id="PTHR43639:SF1">
    <property type="entry name" value="SHORT-CHAIN DEHYDROGENASE_REDUCTASE FAMILY PROTEIN"/>
    <property type="match status" value="1"/>
</dbReference>
<dbReference type="PANTHER" id="PTHR43639">
    <property type="entry name" value="OXIDOREDUCTASE, SHORT-CHAIN DEHYDROGENASE/REDUCTASE FAMILY (AFU_ORTHOLOGUE AFUA_5G02870)"/>
    <property type="match status" value="1"/>
</dbReference>
<gene>
    <name evidence="3" type="ORF">ACHKAR_09035</name>
</gene>
<dbReference type="InterPro" id="IPR002347">
    <property type="entry name" value="SDR_fam"/>
</dbReference>